<evidence type="ECO:0000256" key="4">
    <source>
        <dbReference type="ARBA" id="ARBA00023157"/>
    </source>
</evidence>
<evidence type="ECO:0000256" key="3">
    <source>
        <dbReference type="ARBA" id="ARBA00022982"/>
    </source>
</evidence>
<evidence type="ECO:0000313" key="10">
    <source>
        <dbReference type="Proteomes" id="UP000318801"/>
    </source>
</evidence>
<reference evidence="9 10" key="1">
    <citation type="submission" date="2019-06" db="EMBL/GenBank/DDBJ databases">
        <authorList>
            <person name="Li M."/>
        </authorList>
    </citation>
    <scope>NUCLEOTIDE SEQUENCE [LARGE SCALE GENOMIC DNA]</scope>
    <source>
        <strain evidence="9 10">BGMRC2036</strain>
    </source>
</reference>
<dbReference type="GO" id="GO:0015035">
    <property type="term" value="F:protein-disulfide reductase activity"/>
    <property type="evidence" value="ECO:0007669"/>
    <property type="project" value="InterPro"/>
</dbReference>
<dbReference type="InterPro" id="IPR013766">
    <property type="entry name" value="Thioredoxin_domain"/>
</dbReference>
<evidence type="ECO:0000256" key="6">
    <source>
        <dbReference type="PIRNR" id="PIRNR000077"/>
    </source>
</evidence>
<evidence type="ECO:0000256" key="5">
    <source>
        <dbReference type="ARBA" id="ARBA00023284"/>
    </source>
</evidence>
<keyword evidence="10" id="KW-1185">Reference proteome</keyword>
<feature type="disulfide bond" description="Redox-active" evidence="7">
    <location>
        <begin position="32"/>
        <end position="35"/>
    </location>
</feature>
<dbReference type="InterPro" id="IPR005746">
    <property type="entry name" value="Thioredoxin"/>
</dbReference>
<sequence>MSNVTKLDSNNFNSFMEGTGSVKVLRFWATWCRPCIALEPIYNDVATELKDDAAFAEVDIDVAPEIAGAFGIRSVPTVIIFKDGKPVQGVVGLNPKERYTTAIKAAA</sequence>
<dbReference type="PANTHER" id="PTHR45663">
    <property type="entry name" value="GEO12009P1"/>
    <property type="match status" value="1"/>
</dbReference>
<keyword evidence="5 7" id="KW-0676">Redox-active center</keyword>
<dbReference type="InterPro" id="IPR036249">
    <property type="entry name" value="Thioredoxin-like_sf"/>
</dbReference>
<dbReference type="OrthoDB" id="9790390at2"/>
<dbReference type="SUPFAM" id="SSF52833">
    <property type="entry name" value="Thioredoxin-like"/>
    <property type="match status" value="1"/>
</dbReference>
<dbReference type="RefSeq" id="WP_141150427.1">
    <property type="nucleotide sequence ID" value="NZ_VHLG01000013.1"/>
</dbReference>
<dbReference type="PIRSF" id="PIRSF000077">
    <property type="entry name" value="Thioredoxin"/>
    <property type="match status" value="1"/>
</dbReference>
<accession>A0A506U6M5</accession>
<keyword evidence="3" id="KW-0249">Electron transport</keyword>
<keyword evidence="4 7" id="KW-1015">Disulfide bond</keyword>
<evidence type="ECO:0000256" key="1">
    <source>
        <dbReference type="ARBA" id="ARBA00008987"/>
    </source>
</evidence>
<gene>
    <name evidence="9" type="ORF">FJU08_17995</name>
</gene>
<evidence type="ECO:0000256" key="7">
    <source>
        <dbReference type="PIRSR" id="PIRSR000077-4"/>
    </source>
</evidence>
<organism evidence="9 10">
    <name type="scientific">Martelella alba</name>
    <dbReference type="NCBI Taxonomy" id="2590451"/>
    <lineage>
        <taxon>Bacteria</taxon>
        <taxon>Pseudomonadati</taxon>
        <taxon>Pseudomonadota</taxon>
        <taxon>Alphaproteobacteria</taxon>
        <taxon>Hyphomicrobiales</taxon>
        <taxon>Aurantimonadaceae</taxon>
        <taxon>Martelella</taxon>
    </lineage>
</organism>
<dbReference type="Proteomes" id="UP000318801">
    <property type="component" value="Unassembled WGS sequence"/>
</dbReference>
<dbReference type="CDD" id="cd02947">
    <property type="entry name" value="TRX_family"/>
    <property type="match status" value="1"/>
</dbReference>
<dbReference type="PANTHER" id="PTHR45663:SF11">
    <property type="entry name" value="GEO12009P1"/>
    <property type="match status" value="1"/>
</dbReference>
<proteinExistence type="inferred from homology"/>
<keyword evidence="2" id="KW-0813">Transport</keyword>
<evidence type="ECO:0000313" key="9">
    <source>
        <dbReference type="EMBL" id="TPW28269.1"/>
    </source>
</evidence>
<dbReference type="PRINTS" id="PR00421">
    <property type="entry name" value="THIOREDOXIN"/>
</dbReference>
<comment type="similarity">
    <text evidence="1 6">Belongs to the thioredoxin family.</text>
</comment>
<dbReference type="Gene3D" id="3.40.30.10">
    <property type="entry name" value="Glutaredoxin"/>
    <property type="match status" value="1"/>
</dbReference>
<dbReference type="Pfam" id="PF00085">
    <property type="entry name" value="Thioredoxin"/>
    <property type="match status" value="1"/>
</dbReference>
<dbReference type="PROSITE" id="PS51352">
    <property type="entry name" value="THIOREDOXIN_2"/>
    <property type="match status" value="1"/>
</dbReference>
<feature type="domain" description="Thioredoxin" evidence="8">
    <location>
        <begin position="1"/>
        <end position="107"/>
    </location>
</feature>
<evidence type="ECO:0000256" key="2">
    <source>
        <dbReference type="ARBA" id="ARBA00022448"/>
    </source>
</evidence>
<name>A0A506U6M5_9HYPH</name>
<dbReference type="GO" id="GO:0005737">
    <property type="term" value="C:cytoplasm"/>
    <property type="evidence" value="ECO:0007669"/>
    <property type="project" value="TreeGrafter"/>
</dbReference>
<evidence type="ECO:0000259" key="8">
    <source>
        <dbReference type="PROSITE" id="PS51352"/>
    </source>
</evidence>
<comment type="caution">
    <text evidence="9">The sequence shown here is derived from an EMBL/GenBank/DDBJ whole genome shotgun (WGS) entry which is preliminary data.</text>
</comment>
<protein>
    <recommendedName>
        <fullName evidence="6">Thioredoxin</fullName>
    </recommendedName>
</protein>
<dbReference type="EMBL" id="VHLG01000013">
    <property type="protein sequence ID" value="TPW28269.1"/>
    <property type="molecule type" value="Genomic_DNA"/>
</dbReference>
<dbReference type="AlphaFoldDB" id="A0A506U6M5"/>